<name>A0A0M2R6X9_9PROT</name>
<protein>
    <submittedName>
        <fullName evidence="13">Serine protease</fullName>
    </submittedName>
</protein>
<feature type="binding site" evidence="10">
    <location>
        <begin position="221"/>
        <end position="223"/>
    </location>
    <ligand>
        <name>substrate</name>
    </ligand>
</feature>
<keyword evidence="5" id="KW-0677">Repeat</keyword>
<comment type="similarity">
    <text evidence="2">Belongs to the peptidase S1C family.</text>
</comment>
<dbReference type="RefSeq" id="WP_046510044.1">
    <property type="nucleotide sequence ID" value="NZ_LANI01000035.1"/>
</dbReference>
<dbReference type="GO" id="GO:0042597">
    <property type="term" value="C:periplasmic space"/>
    <property type="evidence" value="ECO:0007669"/>
    <property type="project" value="UniProtKB-SubCell"/>
</dbReference>
<dbReference type="PANTHER" id="PTHR22939">
    <property type="entry name" value="SERINE PROTEASE FAMILY S1C HTRA-RELATED"/>
    <property type="match status" value="1"/>
</dbReference>
<dbReference type="Gene3D" id="2.30.42.10">
    <property type="match status" value="2"/>
</dbReference>
<evidence type="ECO:0000256" key="7">
    <source>
        <dbReference type="ARBA" id="ARBA00022801"/>
    </source>
</evidence>
<keyword evidence="14" id="KW-1185">Reference proteome</keyword>
<keyword evidence="3 13" id="KW-0645">Protease</keyword>
<dbReference type="InterPro" id="IPR041489">
    <property type="entry name" value="PDZ_6"/>
</dbReference>
<dbReference type="EMBL" id="LANI01000035">
    <property type="protein sequence ID" value="KKJ75283.1"/>
    <property type="molecule type" value="Genomic_DNA"/>
</dbReference>
<sequence>MRILQTNLLPAFLSIVALFLVQSNLSVSSVHAQTVPTSQAQINLSFSPVVKQTSPAVVNIFTKTLVKERAVPSLFNDPFFRKFFGNNLPGRERKRMGRSLGSGVIVRENGLIVTNHHVIDSATEIQVVLADRREFSAELVLSDKDTDLAILKIDTEGEKLPTLELMDSDTIDVGDLVLAIGNPFGVGQTVTSGIVSALARTQVGVADFQFFIQTDAAINPGNSGGALVTLDGKLLGINTAIFSSSRNGGSVGIGFAIPANMVRTVVHSAEEGRELVRAWPGIAGQDLNADLALGFGLNRPGGVVVSNVYPGGPADKAGIRGGDVILSVAGKEVINVESLRFRIATIPVGEKVELELWRGRKAKTVTYLASPAPETPKRNEQEIRGSNPLAGSVIANLSPALAEELHLGSLWEGVIVKNVARRSPAHRISLQPQDILLNVNGVKINRVSDVEKALNKKTKNWTLVISREGRKRTLELKR</sequence>
<evidence type="ECO:0000256" key="9">
    <source>
        <dbReference type="PIRSR" id="PIRSR611782-1"/>
    </source>
</evidence>
<dbReference type="STRING" id="1549748.WH95_19270"/>
<dbReference type="SUPFAM" id="SSF50494">
    <property type="entry name" value="Trypsin-like serine proteases"/>
    <property type="match status" value="1"/>
</dbReference>
<evidence type="ECO:0000256" key="1">
    <source>
        <dbReference type="ARBA" id="ARBA00004418"/>
    </source>
</evidence>
<proteinExistence type="inferred from homology"/>
<comment type="caution">
    <text evidence="13">The sequence shown here is derived from an EMBL/GenBank/DDBJ whole genome shotgun (WGS) entry which is preliminary data.</text>
</comment>
<accession>A0A0M2R6X9</accession>
<evidence type="ECO:0000313" key="13">
    <source>
        <dbReference type="EMBL" id="KKJ75283.1"/>
    </source>
</evidence>
<dbReference type="Pfam" id="PF13365">
    <property type="entry name" value="Trypsin_2"/>
    <property type="match status" value="1"/>
</dbReference>
<dbReference type="GO" id="GO:0004252">
    <property type="term" value="F:serine-type endopeptidase activity"/>
    <property type="evidence" value="ECO:0007669"/>
    <property type="project" value="InterPro"/>
</dbReference>
<reference evidence="13 14" key="1">
    <citation type="submission" date="2015-03" db="EMBL/GenBank/DDBJ databases">
        <title>Genome sequence of Kiloniella sp. P1-1, isolated from the gut microflora of Pacific white shrimp, Penaeus vannamei.</title>
        <authorList>
            <person name="Shao Z."/>
            <person name="Wang L."/>
            <person name="Li X."/>
        </authorList>
    </citation>
    <scope>NUCLEOTIDE SEQUENCE [LARGE SCALE GENOMIC DNA]</scope>
    <source>
        <strain evidence="13 14">P1-1</strain>
    </source>
</reference>
<dbReference type="Pfam" id="PF13180">
    <property type="entry name" value="PDZ_2"/>
    <property type="match status" value="1"/>
</dbReference>
<dbReference type="CDD" id="cd10839">
    <property type="entry name" value="cpPDZ1_DegP-like"/>
    <property type="match status" value="1"/>
</dbReference>
<dbReference type="GO" id="GO:0006508">
    <property type="term" value="P:proteolysis"/>
    <property type="evidence" value="ECO:0007669"/>
    <property type="project" value="UniProtKB-KW"/>
</dbReference>
<feature type="chain" id="PRO_5038356322" evidence="11">
    <location>
        <begin position="33"/>
        <end position="478"/>
    </location>
</feature>
<feature type="active site" description="Charge relay system" evidence="9">
    <location>
        <position position="147"/>
    </location>
</feature>
<keyword evidence="4 11" id="KW-0732">Signal</keyword>
<dbReference type="InterPro" id="IPR001940">
    <property type="entry name" value="Peptidase_S1C"/>
</dbReference>
<dbReference type="NCBIfam" id="TIGR02037">
    <property type="entry name" value="degP_htrA_DO"/>
    <property type="match status" value="1"/>
</dbReference>
<dbReference type="InterPro" id="IPR009003">
    <property type="entry name" value="Peptidase_S1_PA"/>
</dbReference>
<dbReference type="SMART" id="SM00228">
    <property type="entry name" value="PDZ"/>
    <property type="match status" value="2"/>
</dbReference>
<evidence type="ECO:0000256" key="11">
    <source>
        <dbReference type="SAM" id="SignalP"/>
    </source>
</evidence>
<evidence type="ECO:0000256" key="8">
    <source>
        <dbReference type="ARBA" id="ARBA00022825"/>
    </source>
</evidence>
<dbReference type="InterPro" id="IPR011782">
    <property type="entry name" value="Pept_S1C_Do"/>
</dbReference>
<feature type="domain" description="PDZ" evidence="12">
    <location>
        <begin position="293"/>
        <end position="360"/>
    </location>
</feature>
<dbReference type="InterPro" id="IPR036034">
    <property type="entry name" value="PDZ_sf"/>
</dbReference>
<dbReference type="OrthoDB" id="9758917at2"/>
<dbReference type="Gene3D" id="2.40.10.120">
    <property type="match status" value="1"/>
</dbReference>
<evidence type="ECO:0000256" key="6">
    <source>
        <dbReference type="ARBA" id="ARBA00022764"/>
    </source>
</evidence>
<feature type="active site" description="Charge relay system" evidence="9">
    <location>
        <position position="223"/>
    </location>
</feature>
<evidence type="ECO:0000256" key="2">
    <source>
        <dbReference type="ARBA" id="ARBA00010541"/>
    </source>
</evidence>
<evidence type="ECO:0000256" key="5">
    <source>
        <dbReference type="ARBA" id="ARBA00022737"/>
    </source>
</evidence>
<dbReference type="PRINTS" id="PR00834">
    <property type="entry name" value="PROTEASES2C"/>
</dbReference>
<dbReference type="PANTHER" id="PTHR22939:SF129">
    <property type="entry name" value="SERINE PROTEASE HTRA2, MITOCHONDRIAL"/>
    <property type="match status" value="1"/>
</dbReference>
<keyword evidence="7" id="KW-0378">Hydrolase</keyword>
<evidence type="ECO:0000256" key="4">
    <source>
        <dbReference type="ARBA" id="ARBA00022729"/>
    </source>
</evidence>
<dbReference type="PROSITE" id="PS50106">
    <property type="entry name" value="PDZ"/>
    <property type="match status" value="2"/>
</dbReference>
<feature type="binding site" evidence="10">
    <location>
        <position position="117"/>
    </location>
    <ligand>
        <name>substrate</name>
    </ligand>
</feature>
<dbReference type="Pfam" id="PF17820">
    <property type="entry name" value="PDZ_6"/>
    <property type="match status" value="1"/>
</dbReference>
<evidence type="ECO:0000256" key="3">
    <source>
        <dbReference type="ARBA" id="ARBA00022670"/>
    </source>
</evidence>
<feature type="binding site" evidence="10">
    <location>
        <position position="147"/>
    </location>
    <ligand>
        <name>substrate</name>
    </ligand>
</feature>
<dbReference type="SUPFAM" id="SSF50156">
    <property type="entry name" value="PDZ domain-like"/>
    <property type="match status" value="2"/>
</dbReference>
<keyword evidence="8" id="KW-0720">Serine protease</keyword>
<dbReference type="InterPro" id="IPR001478">
    <property type="entry name" value="PDZ"/>
</dbReference>
<gene>
    <name evidence="13" type="ORF">WH95_19270</name>
</gene>
<evidence type="ECO:0000256" key="10">
    <source>
        <dbReference type="PIRSR" id="PIRSR611782-2"/>
    </source>
</evidence>
<feature type="active site" description="Charge relay system" evidence="9">
    <location>
        <position position="117"/>
    </location>
</feature>
<dbReference type="AlphaFoldDB" id="A0A0M2R6X9"/>
<dbReference type="PATRIC" id="fig|1549748.8.peg.3135"/>
<dbReference type="Proteomes" id="UP000034491">
    <property type="component" value="Unassembled WGS sequence"/>
</dbReference>
<keyword evidence="6" id="KW-0574">Periplasm</keyword>
<feature type="domain" description="PDZ" evidence="12">
    <location>
        <begin position="413"/>
        <end position="469"/>
    </location>
</feature>
<evidence type="ECO:0000313" key="14">
    <source>
        <dbReference type="Proteomes" id="UP000034491"/>
    </source>
</evidence>
<evidence type="ECO:0000259" key="12">
    <source>
        <dbReference type="PROSITE" id="PS50106"/>
    </source>
</evidence>
<comment type="subcellular location">
    <subcellularLocation>
        <location evidence="1">Periplasm</location>
    </subcellularLocation>
</comment>
<organism evidence="13 14">
    <name type="scientific">Kiloniella litopenaei</name>
    <dbReference type="NCBI Taxonomy" id="1549748"/>
    <lineage>
        <taxon>Bacteria</taxon>
        <taxon>Pseudomonadati</taxon>
        <taxon>Pseudomonadota</taxon>
        <taxon>Alphaproteobacteria</taxon>
        <taxon>Rhodospirillales</taxon>
        <taxon>Kiloniellaceae</taxon>
        <taxon>Kiloniella</taxon>
    </lineage>
</organism>
<feature type="signal peptide" evidence="11">
    <location>
        <begin position="1"/>
        <end position="32"/>
    </location>
</feature>